<sequence>MMGHHWGPSLKRGLRAIPAKHSRQLAIAAFTFLVLFCLLCFKQLTPPGAAEQRSSLRLAVPSAAAARQQGPFPKAKTCAEQAAAAQPPEKEVSSLLGHQLRQLPATGAGSPVLAASNWEGLANQQHAELPRAELTAKCGHHLFRYRIVSGVVYADHEHQKNDILAWHRDVFLEMLLTAVWLYKGFPDVDLWVSFSDEPSRCELDIPVLQYTVIGLDTVQQAQSSSSVRLKDGSAVSVTQLLTGGGEAEKADAPAPKFYRGWAFNYPFSWQFMSYVPSVLQQYQRCLQEKVGGKPSKVQLIWRGSNTGGSRGWEPVGTSSPLLQVPWGVALANKRIALALLSRSHSDWMDVGLHELIPELMGPAGKDKQLLKDLKPLLLRNYSPQEEWGSYALQLSIDGHGSPNRLPLQYLQGSSVILKVMSPYKDAFEHRFESGVHFEPVGYDLADLLQRGPELLEKFKAGGQGREGMQRMAAAAGAKALEVFNLLGQLDALTYAILQVKSVCKWDVQQPPLQASPDAAAAAAAAVSGVSKADRWEVLQLQRSRDGSKWSSPSLKADWAQHIRDSMRRELSQVFS</sequence>
<organism evidence="1 2">
    <name type="scientific">Tetradesmus obliquus</name>
    <name type="common">Green alga</name>
    <name type="synonym">Acutodesmus obliquus</name>
    <dbReference type="NCBI Taxonomy" id="3088"/>
    <lineage>
        <taxon>Eukaryota</taxon>
        <taxon>Viridiplantae</taxon>
        <taxon>Chlorophyta</taxon>
        <taxon>core chlorophytes</taxon>
        <taxon>Chlorophyceae</taxon>
        <taxon>CS clade</taxon>
        <taxon>Sphaeropleales</taxon>
        <taxon>Scenedesmaceae</taxon>
        <taxon>Tetradesmus</taxon>
    </lineage>
</organism>
<gene>
    <name evidence="1" type="ORF">OEZ85_013544</name>
</gene>
<dbReference type="EMBL" id="CP126224">
    <property type="protein sequence ID" value="WIA23894.1"/>
    <property type="molecule type" value="Genomic_DNA"/>
</dbReference>
<evidence type="ECO:0000313" key="1">
    <source>
        <dbReference type="EMBL" id="WIA23894.1"/>
    </source>
</evidence>
<dbReference type="Proteomes" id="UP001244341">
    <property type="component" value="Chromosome 17b"/>
</dbReference>
<keyword evidence="2" id="KW-1185">Reference proteome</keyword>
<protein>
    <recommendedName>
        <fullName evidence="3">Glycosyl transferase CAP10 domain-containing protein</fullName>
    </recommendedName>
</protein>
<evidence type="ECO:0000313" key="2">
    <source>
        <dbReference type="Proteomes" id="UP001244341"/>
    </source>
</evidence>
<evidence type="ECO:0008006" key="3">
    <source>
        <dbReference type="Google" id="ProtNLM"/>
    </source>
</evidence>
<dbReference type="PANTHER" id="PTHR12203:SF35">
    <property type="entry name" value="PROTEIN O-GLUCOSYLTRANSFERASE 1"/>
    <property type="match status" value="1"/>
</dbReference>
<dbReference type="PANTHER" id="PTHR12203">
    <property type="entry name" value="KDEL LYS-ASP-GLU-LEU CONTAINING - RELATED"/>
    <property type="match status" value="1"/>
</dbReference>
<proteinExistence type="predicted"/>
<dbReference type="InterPro" id="IPR051091">
    <property type="entry name" value="O-Glucosyltr/Glycosyltrsf_90"/>
</dbReference>
<name>A0ABY8UR75_TETOB</name>
<reference evidence="1 2" key="1">
    <citation type="submission" date="2023-05" db="EMBL/GenBank/DDBJ databases">
        <title>A 100% complete, gapless, phased diploid assembly of the Scenedesmus obliquus UTEX 3031 genome.</title>
        <authorList>
            <person name="Biondi T.C."/>
            <person name="Hanschen E.R."/>
            <person name="Kwon T."/>
            <person name="Eng W."/>
            <person name="Kruse C.P.S."/>
            <person name="Koehler S.I."/>
            <person name="Kunde Y."/>
            <person name="Gleasner C.D."/>
            <person name="You Mak K.T."/>
            <person name="Polle J."/>
            <person name="Hovde B.T."/>
            <person name="Starkenburg S.R."/>
        </authorList>
    </citation>
    <scope>NUCLEOTIDE SEQUENCE [LARGE SCALE GENOMIC DNA]</scope>
    <source>
        <strain evidence="1 2">DOE0152z</strain>
    </source>
</reference>
<accession>A0ABY8UR75</accession>